<dbReference type="AlphaFoldDB" id="A0A3E0WWB0"/>
<comment type="caution">
    <text evidence="1">The sequence shown here is derived from an EMBL/GenBank/DDBJ whole genome shotgun (WGS) entry which is preliminary data.</text>
</comment>
<sequence>MNELLDEQGHLKTAQGLYRQRQLLLPQPSFPADGLTKLEWRLVRYLDMLTRAGYAEETPAKPPAAFVAVAVACLRDNAQGLQHGLAVAEAEPGLLEAVFDAFGLFPPAALDTELEALYQNKESLRLALLTHYHRLGQPLPQGLLAHAESQDKQPELQAAALRYAADRPEFSGERFPPYYRAEHAEVQQAALWGGLLRKDPDAKTALRAALEHAQDKDSGALLRLLALAGEADDFPILERYAEHNPAAGLPLLALYGRQSIVPALLAALDNPASAEPAAAAWQTVFGEALPVKPRLAVVEGDSQQAVEEGGALPDSAAARAHWQQVQARWSAEARWLDGRAMTPTALAERAAAQAGAAGADALALLALINPGTAVPHPQAWQHRRHTALQPLLSAVSAQPEPEVRHA</sequence>
<name>A0A3E0WWB0_9GAMM</name>
<organism evidence="1 2">
    <name type="scientific">Alkalilimnicola ehrlichii</name>
    <dbReference type="NCBI Taxonomy" id="351052"/>
    <lineage>
        <taxon>Bacteria</taxon>
        <taxon>Pseudomonadati</taxon>
        <taxon>Pseudomonadota</taxon>
        <taxon>Gammaproteobacteria</taxon>
        <taxon>Chromatiales</taxon>
        <taxon>Ectothiorhodospiraceae</taxon>
        <taxon>Alkalilimnicola</taxon>
    </lineage>
</organism>
<reference evidence="2" key="1">
    <citation type="submission" date="2017-05" db="EMBL/GenBank/DDBJ databases">
        <authorList>
            <person name="Sharma S."/>
            <person name="Sidhu C."/>
            <person name="Pinnaka A.K."/>
        </authorList>
    </citation>
    <scope>NUCLEOTIDE SEQUENCE [LARGE SCALE GENOMIC DNA]</scope>
    <source>
        <strain evidence="2">AK93</strain>
    </source>
</reference>
<evidence type="ECO:0000313" key="2">
    <source>
        <dbReference type="Proteomes" id="UP000256763"/>
    </source>
</evidence>
<protein>
    <submittedName>
        <fullName evidence="1">Uncharacterized protein</fullName>
    </submittedName>
</protein>
<dbReference type="EMBL" id="NFZW01000009">
    <property type="protein sequence ID" value="RFA36451.1"/>
    <property type="molecule type" value="Genomic_DNA"/>
</dbReference>
<dbReference type="Proteomes" id="UP000256763">
    <property type="component" value="Unassembled WGS sequence"/>
</dbReference>
<proteinExistence type="predicted"/>
<accession>A0A3E0WWB0</accession>
<dbReference type="RefSeq" id="WP_116301902.1">
    <property type="nucleotide sequence ID" value="NZ_NFZV01000007.1"/>
</dbReference>
<gene>
    <name evidence="1" type="ORF">CAL65_10760</name>
</gene>
<evidence type="ECO:0000313" key="1">
    <source>
        <dbReference type="EMBL" id="RFA36451.1"/>
    </source>
</evidence>
<keyword evidence="2" id="KW-1185">Reference proteome</keyword>